<evidence type="ECO:0000256" key="2">
    <source>
        <dbReference type="ARBA" id="ARBA00022692"/>
    </source>
</evidence>
<evidence type="ECO:0000256" key="1">
    <source>
        <dbReference type="ARBA" id="ARBA00022475"/>
    </source>
</evidence>
<evidence type="ECO:0000313" key="6">
    <source>
        <dbReference type="EMBL" id="CUA82417.1"/>
    </source>
</evidence>
<name>A0A0K6GV54_9GAMM</name>
<dbReference type="Proteomes" id="UP000182598">
    <property type="component" value="Unassembled WGS sequence"/>
</dbReference>
<accession>A0A0K6GV54</accession>
<proteinExistence type="inferred from homology"/>
<evidence type="ECO:0000313" key="7">
    <source>
        <dbReference type="Proteomes" id="UP000182598"/>
    </source>
</evidence>
<sequence>MSALFLLKTLGLFIATAVAEIVGCYLPYLWLKEGHSVWLLIPAAMSLALFAYLLTLHPAESGRVYAAYGGIYVLTAIVWLRIVDKSPLSSFDLIGTAFVLTGMGIIVYGWR</sequence>
<keyword evidence="3 5" id="KW-1133">Transmembrane helix</keyword>
<feature type="transmembrane region" description="Helical" evidence="5">
    <location>
        <begin position="65"/>
        <end position="82"/>
    </location>
</feature>
<comment type="similarity">
    <text evidence="5">Belongs to the UPF0060 family.</text>
</comment>
<dbReference type="NCBIfam" id="NF002586">
    <property type="entry name" value="PRK02237.1"/>
    <property type="match status" value="1"/>
</dbReference>
<keyword evidence="7" id="KW-1185">Reference proteome</keyword>
<dbReference type="EMBL" id="CYHB01000001">
    <property type="protein sequence ID" value="CUA82417.1"/>
    <property type="molecule type" value="Genomic_DNA"/>
</dbReference>
<feature type="transmembrane region" description="Helical" evidence="5">
    <location>
        <begin position="35"/>
        <end position="53"/>
    </location>
</feature>
<protein>
    <submittedName>
        <fullName evidence="6">Uncharacterized inner membrane protein YnfA, drug/metabolite transporter superfamily</fullName>
    </submittedName>
</protein>
<keyword evidence="1 5" id="KW-1003">Cell membrane</keyword>
<gene>
    <name evidence="6" type="ORF">Ga0061064_0024</name>
</gene>
<keyword evidence="4 5" id="KW-0472">Membrane</keyword>
<dbReference type="Pfam" id="PF02694">
    <property type="entry name" value="UPF0060"/>
    <property type="match status" value="1"/>
</dbReference>
<dbReference type="PANTHER" id="PTHR36116:SF1">
    <property type="entry name" value="UPF0060 MEMBRANE PROTEIN YNFA"/>
    <property type="match status" value="1"/>
</dbReference>
<dbReference type="RefSeq" id="WP_055437776.1">
    <property type="nucleotide sequence ID" value="NZ_CYHB01000001.1"/>
</dbReference>
<reference evidence="7" key="1">
    <citation type="submission" date="2015-08" db="EMBL/GenBank/DDBJ databases">
        <authorList>
            <person name="Varghese N."/>
        </authorList>
    </citation>
    <scope>NUCLEOTIDE SEQUENCE [LARGE SCALE GENOMIC DNA]</scope>
    <source>
        <strain evidence="7">DSM 27808</strain>
    </source>
</reference>
<organism evidence="6 7">
    <name type="scientific">Pseudidiomarina woesei</name>
    <dbReference type="NCBI Taxonomy" id="1381080"/>
    <lineage>
        <taxon>Bacteria</taxon>
        <taxon>Pseudomonadati</taxon>
        <taxon>Pseudomonadota</taxon>
        <taxon>Gammaproteobacteria</taxon>
        <taxon>Alteromonadales</taxon>
        <taxon>Idiomarinaceae</taxon>
        <taxon>Pseudidiomarina</taxon>
    </lineage>
</organism>
<dbReference type="PANTHER" id="PTHR36116">
    <property type="entry name" value="UPF0060 MEMBRANE PROTEIN YNFA"/>
    <property type="match status" value="1"/>
</dbReference>
<evidence type="ECO:0000256" key="3">
    <source>
        <dbReference type="ARBA" id="ARBA00022989"/>
    </source>
</evidence>
<evidence type="ECO:0000256" key="5">
    <source>
        <dbReference type="HAMAP-Rule" id="MF_00010"/>
    </source>
</evidence>
<comment type="subcellular location">
    <subcellularLocation>
        <location evidence="5">Cell membrane</location>
        <topology evidence="5">Multi-pass membrane protein</topology>
    </subcellularLocation>
</comment>
<dbReference type="AlphaFoldDB" id="A0A0K6GV54"/>
<feature type="transmembrane region" description="Helical" evidence="5">
    <location>
        <begin position="88"/>
        <end position="110"/>
    </location>
</feature>
<dbReference type="OrthoDB" id="123240at2"/>
<keyword evidence="2 5" id="KW-0812">Transmembrane</keyword>
<evidence type="ECO:0000256" key="4">
    <source>
        <dbReference type="ARBA" id="ARBA00023136"/>
    </source>
</evidence>
<dbReference type="GO" id="GO:0005886">
    <property type="term" value="C:plasma membrane"/>
    <property type="evidence" value="ECO:0007669"/>
    <property type="project" value="UniProtKB-SubCell"/>
</dbReference>
<dbReference type="InterPro" id="IPR003844">
    <property type="entry name" value="UPF0060"/>
</dbReference>
<dbReference type="HAMAP" id="MF_00010">
    <property type="entry name" value="UPF0060"/>
    <property type="match status" value="1"/>
</dbReference>